<sequence>VQDFFEKLDKVLKENEIPWENVYNMDEKGIQLGGGRKSNGHHFFFSRDGRQNYKIHGGTLELVTVIECISAVSSSIPPKFIFAGMTVDPESCDVHPNIFLTTSENGWSNDFLCTEWFRKTFIPQTRAQNQTGKPILLICDGHGSHMTVNMIELTVENQIHLLCLPPHTTHRLQPLDVGVFGPM</sequence>
<dbReference type="InterPro" id="IPR004875">
    <property type="entry name" value="DDE_SF_endonuclease_dom"/>
</dbReference>
<reference evidence="2" key="1">
    <citation type="submission" date="2011-04" db="EMBL/GenBank/DDBJ databases">
        <title>Evolution of plant cell wall degrading machinery underlies the functional diversity of forest fungi.</title>
        <authorList>
            <consortium name="US DOE Joint Genome Institute (JGI-PGF)"/>
            <person name="Eastwood D.C."/>
            <person name="Floudas D."/>
            <person name="Binder M."/>
            <person name="Majcherczyk A."/>
            <person name="Schneider P."/>
            <person name="Aerts A."/>
            <person name="Asiegbu F.O."/>
            <person name="Baker S.E."/>
            <person name="Barry K."/>
            <person name="Bendiksby M."/>
            <person name="Blumentritt M."/>
            <person name="Coutinho P.M."/>
            <person name="Cullen D."/>
            <person name="Cullen D."/>
            <person name="Gathman A."/>
            <person name="Goodell B."/>
            <person name="Henrissat B."/>
            <person name="Ihrmark K."/>
            <person name="Kauserud H."/>
            <person name="Kohler A."/>
            <person name="LaButti K."/>
            <person name="Lapidus A."/>
            <person name="Lavin J.L."/>
            <person name="Lee Y.-H."/>
            <person name="Lindquist E."/>
            <person name="Lilly W."/>
            <person name="Lucas S."/>
            <person name="Morin E."/>
            <person name="Murat C."/>
            <person name="Oguiza J.A."/>
            <person name="Park J."/>
            <person name="Pisabarro A.G."/>
            <person name="Riley R."/>
            <person name="Rosling A."/>
            <person name="Salamov A."/>
            <person name="Schmidt O."/>
            <person name="Schmutz J."/>
            <person name="Skrede I."/>
            <person name="Stenlid J."/>
            <person name="Wiebenga A."/>
            <person name="Xie X."/>
            <person name="Kues U."/>
            <person name="Hibbett D.S."/>
            <person name="Hoffmeister D."/>
            <person name="Hogberg N."/>
            <person name="Martin F."/>
            <person name="Grigoriev I.V."/>
            <person name="Watkinson S.C."/>
        </authorList>
    </citation>
    <scope>NUCLEOTIDE SEQUENCE</scope>
    <source>
        <strain evidence="2">S7.9</strain>
    </source>
</reference>
<organism>
    <name type="scientific">Serpula lacrymans var. lacrymans (strain S7.9)</name>
    <name type="common">Dry rot fungus</name>
    <dbReference type="NCBI Taxonomy" id="578457"/>
    <lineage>
        <taxon>Eukaryota</taxon>
        <taxon>Fungi</taxon>
        <taxon>Dikarya</taxon>
        <taxon>Basidiomycota</taxon>
        <taxon>Agaricomycotina</taxon>
        <taxon>Agaricomycetes</taxon>
        <taxon>Agaricomycetidae</taxon>
        <taxon>Boletales</taxon>
        <taxon>Coniophorineae</taxon>
        <taxon>Serpulaceae</taxon>
        <taxon>Serpula</taxon>
    </lineage>
</organism>
<dbReference type="GO" id="GO:0005634">
    <property type="term" value="C:nucleus"/>
    <property type="evidence" value="ECO:0007669"/>
    <property type="project" value="TreeGrafter"/>
</dbReference>
<dbReference type="GeneID" id="18809363"/>
<dbReference type="Gene3D" id="3.30.420.10">
    <property type="entry name" value="Ribonuclease H-like superfamily/Ribonuclease H"/>
    <property type="match status" value="1"/>
</dbReference>
<protein>
    <recommendedName>
        <fullName evidence="1">DDE-1 domain-containing protein</fullName>
    </recommendedName>
</protein>
<dbReference type="PANTHER" id="PTHR19303">
    <property type="entry name" value="TRANSPOSON"/>
    <property type="match status" value="1"/>
</dbReference>
<name>F8PDA5_SERL9</name>
<evidence type="ECO:0000313" key="2">
    <source>
        <dbReference type="EMBL" id="EGO18726.1"/>
    </source>
</evidence>
<dbReference type="KEGG" id="sla:SERLADRAFT_353126"/>
<dbReference type="InterPro" id="IPR050863">
    <property type="entry name" value="CenT-Element_Derived"/>
</dbReference>
<feature type="non-terminal residue" evidence="2">
    <location>
        <position position="1"/>
    </location>
</feature>
<proteinExistence type="predicted"/>
<evidence type="ECO:0000259" key="1">
    <source>
        <dbReference type="Pfam" id="PF03184"/>
    </source>
</evidence>
<dbReference type="OrthoDB" id="3265672at2759"/>
<dbReference type="InterPro" id="IPR036397">
    <property type="entry name" value="RNaseH_sf"/>
</dbReference>
<feature type="domain" description="DDE-1" evidence="1">
    <location>
        <begin position="61"/>
        <end position="182"/>
    </location>
</feature>
<accession>F8PDA5</accession>
<dbReference type="HOGENOM" id="CLU_013929_2_0_1"/>
<dbReference type="AlphaFoldDB" id="F8PDA5"/>
<dbReference type="Pfam" id="PF03184">
    <property type="entry name" value="DDE_1"/>
    <property type="match status" value="1"/>
</dbReference>
<dbReference type="RefSeq" id="XP_007324379.1">
    <property type="nucleotide sequence ID" value="XM_007324317.1"/>
</dbReference>
<dbReference type="Proteomes" id="UP000008064">
    <property type="component" value="Unassembled WGS sequence"/>
</dbReference>
<dbReference type="GO" id="GO:0003677">
    <property type="term" value="F:DNA binding"/>
    <property type="evidence" value="ECO:0007669"/>
    <property type="project" value="TreeGrafter"/>
</dbReference>
<dbReference type="PANTHER" id="PTHR19303:SF74">
    <property type="entry name" value="POGO TRANSPOSABLE ELEMENT WITH KRAB DOMAIN"/>
    <property type="match status" value="1"/>
</dbReference>
<dbReference type="EMBL" id="GL945446">
    <property type="protein sequence ID" value="EGO18726.1"/>
    <property type="molecule type" value="Genomic_DNA"/>
</dbReference>
<gene>
    <name evidence="2" type="ORF">SERLADRAFT_353126</name>
</gene>